<organism evidence="1 2">
    <name type="scientific">Candidatus Sodalis endolongispinus</name>
    <dbReference type="NCBI Taxonomy" id="2812662"/>
    <lineage>
        <taxon>Bacteria</taxon>
        <taxon>Pseudomonadati</taxon>
        <taxon>Pseudomonadota</taxon>
        <taxon>Gammaproteobacteria</taxon>
        <taxon>Enterobacterales</taxon>
        <taxon>Bruguierivoracaceae</taxon>
        <taxon>Sodalis</taxon>
    </lineage>
</organism>
<evidence type="ECO:0000313" key="1">
    <source>
        <dbReference type="EMBL" id="MBT9431224.1"/>
    </source>
</evidence>
<dbReference type="Proteomes" id="UP000811282">
    <property type="component" value="Unassembled WGS sequence"/>
</dbReference>
<name>A0ABS5Y8A7_9GAMM</name>
<accession>A0ABS5Y8A7</accession>
<comment type="caution">
    <text evidence="1">The sequence shown here is derived from an EMBL/GenBank/DDBJ whole genome shotgun (WGS) entry which is preliminary data.</text>
</comment>
<dbReference type="RefSeq" id="WP_215668379.1">
    <property type="nucleotide sequence ID" value="NZ_JAFJYC010000001.1"/>
</dbReference>
<evidence type="ECO:0000313" key="2">
    <source>
        <dbReference type="Proteomes" id="UP000811282"/>
    </source>
</evidence>
<protein>
    <submittedName>
        <fullName evidence="1">Uncharacterized protein</fullName>
    </submittedName>
</protein>
<sequence length="96" mass="10783">MKTLGLVLETILEEICTGKKVFTPEAGTQEAMEKFQQIAKVISYADSEELVEQCQFGIEEFSERLTFSKVMVTGGVTEKGQAFLRKRFASRQQKVG</sequence>
<gene>
    <name evidence="1" type="ORF">JZM24_01900</name>
</gene>
<keyword evidence="2" id="KW-1185">Reference proteome</keyword>
<proteinExistence type="predicted"/>
<reference evidence="1 2" key="1">
    <citation type="journal article" date="2021" name="Genome Biol. Evol.">
        <title>The evolution of interdependence in a four-way mealybug symbiosis.</title>
        <authorList>
            <person name="Garber A.I."/>
            <person name="Kupper M."/>
            <person name="Laetsch D.R."/>
            <person name="Weldon S.R."/>
            <person name="Ladinsky M.S."/>
            <person name="Bjorkman P.J."/>
            <person name="McCutcheon J.P."/>
        </authorList>
    </citation>
    <scope>NUCLEOTIDE SEQUENCE [LARGE SCALE GENOMIC DNA]</scope>
    <source>
        <strain evidence="1">SOD</strain>
    </source>
</reference>
<dbReference type="EMBL" id="JAFJYC010000001">
    <property type="protein sequence ID" value="MBT9431224.1"/>
    <property type="molecule type" value="Genomic_DNA"/>
</dbReference>